<feature type="domain" description="C2H2-type" evidence="9">
    <location>
        <begin position="662"/>
        <end position="689"/>
    </location>
</feature>
<evidence type="ECO:0000256" key="5">
    <source>
        <dbReference type="ARBA" id="ARBA00022833"/>
    </source>
</evidence>
<name>A0A8C4SZE7_ERPCA</name>
<feature type="compositionally biased region" description="Polar residues" evidence="8">
    <location>
        <begin position="616"/>
        <end position="632"/>
    </location>
</feature>
<dbReference type="GO" id="GO:0005634">
    <property type="term" value="C:nucleus"/>
    <property type="evidence" value="ECO:0007669"/>
    <property type="project" value="UniProtKB-SubCell"/>
</dbReference>
<dbReference type="PANTHER" id="PTHR24388">
    <property type="entry name" value="ZINC FINGER PROTEIN"/>
    <property type="match status" value="1"/>
</dbReference>
<evidence type="ECO:0000259" key="9">
    <source>
        <dbReference type="PROSITE" id="PS50157"/>
    </source>
</evidence>
<keyword evidence="4 7" id="KW-0863">Zinc-finger</keyword>
<evidence type="ECO:0000256" key="4">
    <source>
        <dbReference type="ARBA" id="ARBA00022771"/>
    </source>
</evidence>
<evidence type="ECO:0000313" key="10">
    <source>
        <dbReference type="Ensembl" id="ENSECRP00000023989.1"/>
    </source>
</evidence>
<evidence type="ECO:0000313" key="11">
    <source>
        <dbReference type="Proteomes" id="UP000694620"/>
    </source>
</evidence>
<dbReference type="AlphaFoldDB" id="A0A8C4SZE7"/>
<dbReference type="GeneTree" id="ENSGT00940000156063"/>
<evidence type="ECO:0000256" key="1">
    <source>
        <dbReference type="ARBA" id="ARBA00004123"/>
    </source>
</evidence>
<dbReference type="GO" id="GO:0000978">
    <property type="term" value="F:RNA polymerase II cis-regulatory region sequence-specific DNA binding"/>
    <property type="evidence" value="ECO:0007669"/>
    <property type="project" value="TreeGrafter"/>
</dbReference>
<accession>A0A8C4SZE7</accession>
<dbReference type="InterPro" id="IPR013087">
    <property type="entry name" value="Znf_C2H2_type"/>
</dbReference>
<comment type="subcellular location">
    <subcellularLocation>
        <location evidence="1">Nucleus</location>
    </subcellularLocation>
</comment>
<sequence>MQRNFSKRVRGAVFLITSLIESLGSRLLNSQRELAARIESKLEGNQKELSHKMNTFEERILSTINTLVEKVLLKQDMKELEQRQTVSKLSAAMISDRLDAVANCMNSLEQRLKVLEGVLLIKKGGQTMTSDDQPEKPTADLLSATPAHCKGQGTARMTERTLEPLLQDIKRENTPALVIQASSVPGSPTEFEKDRRREYLQVPTFNGETDWFTFLEEFEVTAAQAKLDYSEKGLQLALHLKDEAVQVLTQLPSDKSQDFNELVRVLTLIYGQHHDEHCDHIKKQDERFGNLGRDLTLLLQRAYSSVPHNVSNPLILDNFLSGIVKPHDKKISPKASLASFIKKAAQHEEMLQSTCQDPLISRLRAEEEAFVEYNVSDSISESSYEDNQDRSDKSPLEIKKLNSFQDGHESTNEYSTEHHAINNATTGLLKPNTQAFSGSPGSMRLLQTDSSRPKKSALALSRGGTLLSSSPHVQELNITARTSGATGMVSATASPNNSRVMTRLNFKTGGLEKCNTGPVHDDFPQRNAVERMKTATSVALYDRNTVMTLSSSSSSSAEPVTEENNNRTFNFDGFDSPFSSLSASSILATLSKKVTERSLSPSSLLTEETSLVSSPQNLTQSSEIKQEPTTFSETPSLNLSLASVVDKSMSQVCSIEENGKMYHCSECGLIIKTKSSFKRHMGRHTGLKGHICSLCPFRCSRKDNLKKHMKLHEHQNREETFQCEMCSFTARKFSLKRHMQCHQHSSQSEC</sequence>
<evidence type="ECO:0000256" key="6">
    <source>
        <dbReference type="ARBA" id="ARBA00023242"/>
    </source>
</evidence>
<keyword evidence="11" id="KW-1185">Reference proteome</keyword>
<dbReference type="GO" id="GO:0000981">
    <property type="term" value="F:DNA-binding transcription factor activity, RNA polymerase II-specific"/>
    <property type="evidence" value="ECO:0007669"/>
    <property type="project" value="TreeGrafter"/>
</dbReference>
<dbReference type="PANTHER" id="PTHR24388:SF54">
    <property type="entry name" value="PROTEIN ESCARGOT"/>
    <property type="match status" value="1"/>
</dbReference>
<reference evidence="10" key="3">
    <citation type="submission" date="2025-09" db="UniProtKB">
        <authorList>
            <consortium name="Ensembl"/>
        </authorList>
    </citation>
    <scope>IDENTIFICATION</scope>
</reference>
<dbReference type="SUPFAM" id="SSF57667">
    <property type="entry name" value="beta-beta-alpha zinc fingers"/>
    <property type="match status" value="1"/>
</dbReference>
<gene>
    <name evidence="10" type="primary">LOC114663885</name>
</gene>
<dbReference type="Ensembl" id="ENSECRT00000024515.1">
    <property type="protein sequence ID" value="ENSECRP00000023989.1"/>
    <property type="gene ID" value="ENSECRG00000016253.1"/>
</dbReference>
<dbReference type="PROSITE" id="PS50157">
    <property type="entry name" value="ZINC_FINGER_C2H2_2"/>
    <property type="match status" value="2"/>
</dbReference>
<dbReference type="PROSITE" id="PS00028">
    <property type="entry name" value="ZINC_FINGER_C2H2_1"/>
    <property type="match status" value="2"/>
</dbReference>
<feature type="compositionally biased region" description="Low complexity" evidence="8">
    <location>
        <begin position="606"/>
        <end position="615"/>
    </location>
</feature>
<evidence type="ECO:0000256" key="3">
    <source>
        <dbReference type="ARBA" id="ARBA00022737"/>
    </source>
</evidence>
<feature type="region of interest" description="Disordered" evidence="8">
    <location>
        <begin position="381"/>
        <end position="414"/>
    </location>
</feature>
<dbReference type="SMART" id="SM00355">
    <property type="entry name" value="ZnF_C2H2"/>
    <property type="match status" value="3"/>
</dbReference>
<dbReference type="GO" id="GO:0008270">
    <property type="term" value="F:zinc ion binding"/>
    <property type="evidence" value="ECO:0007669"/>
    <property type="project" value="UniProtKB-KW"/>
</dbReference>
<keyword evidence="3" id="KW-0677">Repeat</keyword>
<keyword evidence="2" id="KW-0479">Metal-binding</keyword>
<reference evidence="10" key="1">
    <citation type="submission" date="2021-06" db="EMBL/GenBank/DDBJ databases">
        <authorList>
            <consortium name="Wellcome Sanger Institute Data Sharing"/>
        </authorList>
    </citation>
    <scope>NUCLEOTIDE SEQUENCE [LARGE SCALE GENOMIC DNA]</scope>
</reference>
<feature type="compositionally biased region" description="Basic and acidic residues" evidence="8">
    <location>
        <begin position="387"/>
        <end position="414"/>
    </location>
</feature>
<feature type="region of interest" description="Disordered" evidence="8">
    <location>
        <begin position="606"/>
        <end position="632"/>
    </location>
</feature>
<keyword evidence="5" id="KW-0862">Zinc</keyword>
<dbReference type="Pfam" id="PF00096">
    <property type="entry name" value="zf-C2H2"/>
    <property type="match status" value="2"/>
</dbReference>
<evidence type="ECO:0000256" key="8">
    <source>
        <dbReference type="SAM" id="MobiDB-lite"/>
    </source>
</evidence>
<dbReference type="InterPro" id="IPR036236">
    <property type="entry name" value="Znf_C2H2_sf"/>
</dbReference>
<reference evidence="10" key="2">
    <citation type="submission" date="2025-08" db="UniProtKB">
        <authorList>
            <consortium name="Ensembl"/>
        </authorList>
    </citation>
    <scope>IDENTIFICATION</scope>
</reference>
<evidence type="ECO:0000256" key="2">
    <source>
        <dbReference type="ARBA" id="ARBA00022723"/>
    </source>
</evidence>
<organism evidence="10 11">
    <name type="scientific">Erpetoichthys calabaricus</name>
    <name type="common">Rope fish</name>
    <name type="synonym">Calamoichthys calabaricus</name>
    <dbReference type="NCBI Taxonomy" id="27687"/>
    <lineage>
        <taxon>Eukaryota</taxon>
        <taxon>Metazoa</taxon>
        <taxon>Chordata</taxon>
        <taxon>Craniata</taxon>
        <taxon>Vertebrata</taxon>
        <taxon>Euteleostomi</taxon>
        <taxon>Actinopterygii</taxon>
        <taxon>Polypteriformes</taxon>
        <taxon>Polypteridae</taxon>
        <taxon>Erpetoichthys</taxon>
    </lineage>
</organism>
<proteinExistence type="predicted"/>
<keyword evidence="6" id="KW-0539">Nucleus</keyword>
<protein>
    <submittedName>
        <fullName evidence="10">Zinc finger protein 827-like</fullName>
    </submittedName>
</protein>
<evidence type="ECO:0000256" key="7">
    <source>
        <dbReference type="PROSITE-ProRule" id="PRU00042"/>
    </source>
</evidence>
<dbReference type="Proteomes" id="UP000694620">
    <property type="component" value="Chromosome 13"/>
</dbReference>
<dbReference type="Gene3D" id="3.30.160.60">
    <property type="entry name" value="Classic Zinc Finger"/>
    <property type="match status" value="1"/>
</dbReference>
<dbReference type="InterPro" id="IPR050527">
    <property type="entry name" value="Snail/Krueppel_Znf"/>
</dbReference>
<feature type="domain" description="C2H2-type" evidence="9">
    <location>
        <begin position="690"/>
        <end position="717"/>
    </location>
</feature>